<organism evidence="2 3">
    <name type="scientific">Tetrahymena thermophila (strain SB210)</name>
    <dbReference type="NCBI Taxonomy" id="312017"/>
    <lineage>
        <taxon>Eukaryota</taxon>
        <taxon>Sar</taxon>
        <taxon>Alveolata</taxon>
        <taxon>Ciliophora</taxon>
        <taxon>Intramacronucleata</taxon>
        <taxon>Oligohymenophorea</taxon>
        <taxon>Hymenostomatida</taxon>
        <taxon>Tetrahymenina</taxon>
        <taxon>Tetrahymenidae</taxon>
        <taxon>Tetrahymena</taxon>
    </lineage>
</organism>
<dbReference type="STRING" id="312017.Q22DW0"/>
<protein>
    <submittedName>
        <fullName evidence="2">Endoribonuclease L-PSP protein</fullName>
    </submittedName>
</protein>
<dbReference type="FunFam" id="3.30.1330.40:FF:000001">
    <property type="entry name" value="L-PSP family endoribonuclease"/>
    <property type="match status" value="1"/>
</dbReference>
<dbReference type="Gene3D" id="3.30.1330.40">
    <property type="entry name" value="RutC-like"/>
    <property type="match status" value="1"/>
</dbReference>
<dbReference type="InterPro" id="IPR006175">
    <property type="entry name" value="YjgF/YER057c/UK114"/>
</dbReference>
<dbReference type="InParanoid" id="Q22DW0"/>
<keyword evidence="3" id="KW-1185">Reference proteome</keyword>
<dbReference type="eggNOG" id="KOG2317">
    <property type="taxonomic scope" value="Eukaryota"/>
</dbReference>
<dbReference type="OrthoDB" id="309640at2759"/>
<dbReference type="SUPFAM" id="SSF55298">
    <property type="entry name" value="YjgF-like"/>
    <property type="match status" value="1"/>
</dbReference>
<dbReference type="GeneID" id="7842855"/>
<dbReference type="InterPro" id="IPR006056">
    <property type="entry name" value="RidA"/>
</dbReference>
<comment type="similarity">
    <text evidence="1">Belongs to the RutC family.</text>
</comment>
<dbReference type="Proteomes" id="UP000009168">
    <property type="component" value="Unassembled WGS sequence"/>
</dbReference>
<evidence type="ECO:0000256" key="1">
    <source>
        <dbReference type="ARBA" id="ARBA00010552"/>
    </source>
</evidence>
<dbReference type="PANTHER" id="PTHR11803:SF58">
    <property type="entry name" value="PROTEIN HMF1-RELATED"/>
    <property type="match status" value="1"/>
</dbReference>
<dbReference type="Pfam" id="PF01042">
    <property type="entry name" value="Ribonuc_L-PSP"/>
    <property type="match status" value="1"/>
</dbReference>
<dbReference type="GO" id="GO:0005739">
    <property type="term" value="C:mitochondrion"/>
    <property type="evidence" value="ECO:0007669"/>
    <property type="project" value="TreeGrafter"/>
</dbReference>
<sequence>MYKQLIKNSLRLLTKNNTYYQFSSFKMADQKHDQVVDQVHKKLKPNELITTVNTDKAPKAVGPYTQGKIVAAGARLFYASGQIAINPETNTFDETSCVVSQTEQVLKNLTAVLHEAGTDLEYVVKVNIFLDDMDNFAKVNEVYGKYFTGDNKPARACVAVKTLPKNAKVEIECVAVVP</sequence>
<dbReference type="KEGG" id="tet:TTHERM_00926990"/>
<reference evidence="3" key="1">
    <citation type="journal article" date="2006" name="PLoS Biol.">
        <title>Macronuclear genome sequence of the ciliate Tetrahymena thermophila, a model eukaryote.</title>
        <authorList>
            <person name="Eisen J.A."/>
            <person name="Coyne R.S."/>
            <person name="Wu M."/>
            <person name="Wu D."/>
            <person name="Thiagarajan M."/>
            <person name="Wortman J.R."/>
            <person name="Badger J.H."/>
            <person name="Ren Q."/>
            <person name="Amedeo P."/>
            <person name="Jones K.M."/>
            <person name="Tallon L.J."/>
            <person name="Delcher A.L."/>
            <person name="Salzberg S.L."/>
            <person name="Silva J.C."/>
            <person name="Haas B.J."/>
            <person name="Majoros W.H."/>
            <person name="Farzad M."/>
            <person name="Carlton J.M."/>
            <person name="Smith R.K. Jr."/>
            <person name="Garg J."/>
            <person name="Pearlman R.E."/>
            <person name="Karrer K.M."/>
            <person name="Sun L."/>
            <person name="Manning G."/>
            <person name="Elde N.C."/>
            <person name="Turkewitz A.P."/>
            <person name="Asai D.J."/>
            <person name="Wilkes D.E."/>
            <person name="Wang Y."/>
            <person name="Cai H."/>
            <person name="Collins K."/>
            <person name="Stewart B.A."/>
            <person name="Lee S.R."/>
            <person name="Wilamowska K."/>
            <person name="Weinberg Z."/>
            <person name="Ruzzo W.L."/>
            <person name="Wloga D."/>
            <person name="Gaertig J."/>
            <person name="Frankel J."/>
            <person name="Tsao C.-C."/>
            <person name="Gorovsky M.A."/>
            <person name="Keeling P.J."/>
            <person name="Waller R.F."/>
            <person name="Patron N.J."/>
            <person name="Cherry J.M."/>
            <person name="Stover N.A."/>
            <person name="Krieger C.J."/>
            <person name="del Toro C."/>
            <person name="Ryder H.F."/>
            <person name="Williamson S.C."/>
            <person name="Barbeau R.A."/>
            <person name="Hamilton E.P."/>
            <person name="Orias E."/>
        </authorList>
    </citation>
    <scope>NUCLEOTIDE SEQUENCE [LARGE SCALE GENOMIC DNA]</scope>
    <source>
        <strain evidence="3">SB210</strain>
    </source>
</reference>
<dbReference type="GO" id="GO:0019239">
    <property type="term" value="F:deaminase activity"/>
    <property type="evidence" value="ECO:0007669"/>
    <property type="project" value="TreeGrafter"/>
</dbReference>
<dbReference type="RefSeq" id="XP_001031108.2">
    <property type="nucleotide sequence ID" value="XM_001031108.3"/>
</dbReference>
<accession>Q22DW0</accession>
<dbReference type="PANTHER" id="PTHR11803">
    <property type="entry name" value="2-IMINOBUTANOATE/2-IMINOPROPANOATE DEAMINASE RIDA"/>
    <property type="match status" value="1"/>
</dbReference>
<dbReference type="InterPro" id="IPR035959">
    <property type="entry name" value="RutC-like_sf"/>
</dbReference>
<proteinExistence type="inferred from homology"/>
<dbReference type="InterPro" id="IPR019897">
    <property type="entry name" value="RidA_CS"/>
</dbReference>
<dbReference type="PROSITE" id="PS01094">
    <property type="entry name" value="UPF0076"/>
    <property type="match status" value="1"/>
</dbReference>
<gene>
    <name evidence="2" type="ORF">TTHERM_00926990</name>
</gene>
<dbReference type="EMBL" id="GG662734">
    <property type="protein sequence ID" value="EAR83445.2"/>
    <property type="molecule type" value="Genomic_DNA"/>
</dbReference>
<dbReference type="HOGENOM" id="CLU_100715_7_0_1"/>
<dbReference type="AlphaFoldDB" id="Q22DW0"/>
<name>Q22DW0_TETTS</name>
<dbReference type="GO" id="GO:0005829">
    <property type="term" value="C:cytosol"/>
    <property type="evidence" value="ECO:0007669"/>
    <property type="project" value="TreeGrafter"/>
</dbReference>
<evidence type="ECO:0000313" key="3">
    <source>
        <dbReference type="Proteomes" id="UP000009168"/>
    </source>
</evidence>
<dbReference type="CDD" id="cd00448">
    <property type="entry name" value="YjgF_YER057c_UK114_family"/>
    <property type="match status" value="1"/>
</dbReference>
<dbReference type="NCBIfam" id="TIGR00004">
    <property type="entry name" value="Rid family detoxifying hydrolase"/>
    <property type="match status" value="1"/>
</dbReference>
<evidence type="ECO:0000313" key="2">
    <source>
        <dbReference type="EMBL" id="EAR83445.2"/>
    </source>
</evidence>